<gene>
    <name evidence="1" type="ORF">V1478_007200</name>
</gene>
<keyword evidence="2" id="KW-1185">Reference proteome</keyword>
<organism evidence="1 2">
    <name type="scientific">Vespula squamosa</name>
    <name type="common">Southern yellow jacket</name>
    <name type="synonym">Wasp</name>
    <dbReference type="NCBI Taxonomy" id="30214"/>
    <lineage>
        <taxon>Eukaryota</taxon>
        <taxon>Metazoa</taxon>
        <taxon>Ecdysozoa</taxon>
        <taxon>Arthropoda</taxon>
        <taxon>Hexapoda</taxon>
        <taxon>Insecta</taxon>
        <taxon>Pterygota</taxon>
        <taxon>Neoptera</taxon>
        <taxon>Endopterygota</taxon>
        <taxon>Hymenoptera</taxon>
        <taxon>Apocrita</taxon>
        <taxon>Aculeata</taxon>
        <taxon>Vespoidea</taxon>
        <taxon>Vespidae</taxon>
        <taxon>Vespinae</taxon>
        <taxon>Vespula</taxon>
    </lineage>
</organism>
<dbReference type="Proteomes" id="UP001607302">
    <property type="component" value="Unassembled WGS sequence"/>
</dbReference>
<reference evidence="1 2" key="1">
    <citation type="journal article" date="2024" name="Ann. Entomol. Soc. Am.">
        <title>Genomic analyses of the southern and eastern yellowjacket wasps (Hymenoptera: Vespidae) reveal evolutionary signatures of social life.</title>
        <authorList>
            <person name="Catto M.A."/>
            <person name="Caine P.B."/>
            <person name="Orr S.E."/>
            <person name="Hunt B.G."/>
            <person name="Goodisman M.A.D."/>
        </authorList>
    </citation>
    <scope>NUCLEOTIDE SEQUENCE [LARGE SCALE GENOMIC DNA]</scope>
    <source>
        <strain evidence="1">233</strain>
        <tissue evidence="1">Head and thorax</tissue>
    </source>
</reference>
<protein>
    <submittedName>
        <fullName evidence="1">Uncharacterized protein</fullName>
    </submittedName>
</protein>
<proteinExistence type="predicted"/>
<comment type="caution">
    <text evidence="1">The sequence shown here is derived from an EMBL/GenBank/DDBJ whole genome shotgun (WGS) entry which is preliminary data.</text>
</comment>
<dbReference type="AlphaFoldDB" id="A0ABD2B2G4"/>
<evidence type="ECO:0000313" key="2">
    <source>
        <dbReference type="Proteomes" id="UP001607302"/>
    </source>
</evidence>
<evidence type="ECO:0000313" key="1">
    <source>
        <dbReference type="EMBL" id="KAL2726922.1"/>
    </source>
</evidence>
<name>A0ABD2B2G4_VESSQ</name>
<sequence length="201" mass="22864">MLMNVVRQSAFERSNEVSTGKVNMHIMCRGRSELSEESRDSSCCVATVWFLVKEEQGQGREESRNISELADNYDLCEAQHREKKTYIVITSYIHPGKSWMDSKVKDKEREKLVRKVQNTTKVTFVTITRPVESLYSGFSIRSAVEESTLKDDVSSLGHRSENSTTIFVRTYVFVSYDSSSFEAKGLPTMGDFSGQMGHLNM</sequence>
<dbReference type="EMBL" id="JAUDFV010000133">
    <property type="protein sequence ID" value="KAL2726922.1"/>
    <property type="molecule type" value="Genomic_DNA"/>
</dbReference>
<accession>A0ABD2B2G4</accession>